<accession>M1PQR5</accession>
<dbReference type="Gene3D" id="2.60.40.10">
    <property type="entry name" value="Immunoglobulins"/>
    <property type="match status" value="1"/>
</dbReference>
<proteinExistence type="predicted"/>
<reference evidence="2" key="1">
    <citation type="journal article" date="2013" name="Syst. Appl. Microbiol.">
        <title>New insights into the archaeal diversity of a hypersaline microbial mat obtained by a metagenomic approach.</title>
        <authorList>
            <person name="Lopez-Lopez A."/>
            <person name="Richter M."/>
            <person name="Pena A."/>
            <person name="Tamames J."/>
            <person name="Rossello-Mora R."/>
        </authorList>
    </citation>
    <scope>NUCLEOTIDE SEQUENCE</scope>
</reference>
<dbReference type="Gene3D" id="2.60.40.4070">
    <property type="match status" value="1"/>
</dbReference>
<evidence type="ECO:0000313" key="2">
    <source>
        <dbReference type="EMBL" id="AGF93515.1"/>
    </source>
</evidence>
<evidence type="ECO:0000259" key="1">
    <source>
        <dbReference type="Pfam" id="PF18962"/>
    </source>
</evidence>
<dbReference type="InterPro" id="IPR013783">
    <property type="entry name" value="Ig-like_fold"/>
</dbReference>
<dbReference type="InterPro" id="IPR026444">
    <property type="entry name" value="Secre_tail"/>
</dbReference>
<dbReference type="EMBL" id="JX684095">
    <property type="protein sequence ID" value="AGF93515.1"/>
    <property type="molecule type" value="Genomic_DNA"/>
</dbReference>
<feature type="domain" description="Secretion system C-terminal sorting" evidence="1">
    <location>
        <begin position="128"/>
        <end position="206"/>
    </location>
</feature>
<gene>
    <name evidence="2" type="ORF">FLSS-29_0007</name>
</gene>
<dbReference type="AlphaFoldDB" id="M1PQR5"/>
<sequence>MFAASGGGPNYIVRVTEAPPLPVELTSFTVETDAQQAVLTWTTATETNNAGFEVQHQAPGAASWSQIGFEQGAGTTTEARSYRFATDALQPGVHTFRLRQVDTDGTESLSDVRRVQIRTEEPVTFAGPNPVSAGDRARVTVQLDRAQDVTVSIYNVLGQQVDQLHRGTLQAGEVLEASVSTANLPSGMYFLRVQGTSVNEVKKFTVVK</sequence>
<name>M1PQR5_9ZZZZ</name>
<dbReference type="NCBIfam" id="TIGR04183">
    <property type="entry name" value="Por_Secre_tail"/>
    <property type="match status" value="1"/>
</dbReference>
<organism evidence="2">
    <name type="scientific">uncultured organism</name>
    <dbReference type="NCBI Taxonomy" id="155900"/>
    <lineage>
        <taxon>unclassified sequences</taxon>
        <taxon>environmental samples</taxon>
    </lineage>
</organism>
<dbReference type="Pfam" id="PF18962">
    <property type="entry name" value="Por_Secre_tail"/>
    <property type="match status" value="1"/>
</dbReference>
<protein>
    <recommendedName>
        <fullName evidence="1">Secretion system C-terminal sorting domain-containing protein</fullName>
    </recommendedName>
</protein>